<dbReference type="Proteomes" id="UP000659124">
    <property type="component" value="Unassembled WGS sequence"/>
</dbReference>
<proteinExistence type="predicted"/>
<evidence type="ECO:0000256" key="1">
    <source>
        <dbReference type="SAM" id="MobiDB-lite"/>
    </source>
</evidence>
<protein>
    <submittedName>
        <fullName evidence="3">Uncharacterized protein</fullName>
    </submittedName>
</protein>
<gene>
    <name evidence="3" type="ORF">ICL07_23235</name>
</gene>
<feature type="region of interest" description="Disordered" evidence="1">
    <location>
        <begin position="80"/>
        <end position="103"/>
    </location>
</feature>
<dbReference type="RefSeq" id="WP_188090435.1">
    <property type="nucleotide sequence ID" value="NZ_JACVFC010000003.1"/>
</dbReference>
<name>A0ABR7TWE9_9BACT</name>
<reference evidence="3 4" key="1">
    <citation type="submission" date="2020-09" db="EMBL/GenBank/DDBJ databases">
        <title>Genome sequences of type strains of Chitinophaga qingshengii and Chitinophaga varians.</title>
        <authorList>
            <person name="Kittiwongwattana C."/>
        </authorList>
    </citation>
    <scope>NUCLEOTIDE SEQUENCE [LARGE SCALE GENOMIC DNA]</scope>
    <source>
        <strain evidence="3 4">JCM 30026</strain>
    </source>
</reference>
<dbReference type="EMBL" id="JACVFC010000003">
    <property type="protein sequence ID" value="MBC9933324.1"/>
    <property type="molecule type" value="Genomic_DNA"/>
</dbReference>
<organism evidence="3 4">
    <name type="scientific">Chitinophaga qingshengii</name>
    <dbReference type="NCBI Taxonomy" id="1569794"/>
    <lineage>
        <taxon>Bacteria</taxon>
        <taxon>Pseudomonadati</taxon>
        <taxon>Bacteroidota</taxon>
        <taxon>Chitinophagia</taxon>
        <taxon>Chitinophagales</taxon>
        <taxon>Chitinophagaceae</taxon>
        <taxon>Chitinophaga</taxon>
    </lineage>
</organism>
<comment type="caution">
    <text evidence="3">The sequence shown here is derived from an EMBL/GenBank/DDBJ whole genome shotgun (WGS) entry which is preliminary data.</text>
</comment>
<keyword evidence="4" id="KW-1185">Reference proteome</keyword>
<feature type="transmembrane region" description="Helical" evidence="2">
    <location>
        <begin position="122"/>
        <end position="144"/>
    </location>
</feature>
<keyword evidence="2" id="KW-0472">Membrane</keyword>
<evidence type="ECO:0000313" key="3">
    <source>
        <dbReference type="EMBL" id="MBC9933324.1"/>
    </source>
</evidence>
<keyword evidence="2" id="KW-1133">Transmembrane helix</keyword>
<evidence type="ECO:0000256" key="2">
    <source>
        <dbReference type="SAM" id="Phobius"/>
    </source>
</evidence>
<keyword evidence="2" id="KW-0812">Transmembrane</keyword>
<evidence type="ECO:0000313" key="4">
    <source>
        <dbReference type="Proteomes" id="UP000659124"/>
    </source>
</evidence>
<accession>A0ABR7TWE9</accession>
<feature type="compositionally biased region" description="Low complexity" evidence="1">
    <location>
        <begin position="80"/>
        <end position="98"/>
    </location>
</feature>
<sequence length="146" mass="14920">MGLFSKKAGGTFFGNLLRGVGSAVSGGLLGKGMSRIEVGQTKTNRQLMKEAKAIAAAGGTPMMVAPPTENKVTTTTKNVVGSLLGNGSSSDPDAPSSPGWQPIQVDENGKARLNLELPQVPVQAQVGVSPLVWVGAGLAVLLLLKK</sequence>